<accession>A0A7R9GBP2</accession>
<gene>
    <name evidence="2" type="ORF">NMOB1V02_LOCUS2914</name>
</gene>
<keyword evidence="1" id="KW-0472">Membrane</keyword>
<evidence type="ECO:0000313" key="2">
    <source>
        <dbReference type="EMBL" id="CAD7275111.1"/>
    </source>
</evidence>
<name>A0A7R9GBP2_9CRUS</name>
<protein>
    <submittedName>
        <fullName evidence="2">Uncharacterized protein</fullName>
    </submittedName>
</protein>
<organism evidence="2">
    <name type="scientific">Notodromas monacha</name>
    <dbReference type="NCBI Taxonomy" id="399045"/>
    <lineage>
        <taxon>Eukaryota</taxon>
        <taxon>Metazoa</taxon>
        <taxon>Ecdysozoa</taxon>
        <taxon>Arthropoda</taxon>
        <taxon>Crustacea</taxon>
        <taxon>Oligostraca</taxon>
        <taxon>Ostracoda</taxon>
        <taxon>Podocopa</taxon>
        <taxon>Podocopida</taxon>
        <taxon>Cypridocopina</taxon>
        <taxon>Cypridoidea</taxon>
        <taxon>Cyprididae</taxon>
        <taxon>Notodromas</taxon>
    </lineage>
</organism>
<dbReference type="EMBL" id="OA882396">
    <property type="protein sequence ID" value="CAD7275111.1"/>
    <property type="molecule type" value="Genomic_DNA"/>
</dbReference>
<sequence>MVDHWPIRVNRVEEWEQGRGTSICVFVVLFFVAAVLVACLRVEQATSPLMERLSVKLGWRGVRVKRVPDMSLLQWRIFLSAFPSGSPSDLSNPIPKIVDFVNIYFYTEHSQRTPPIVLITVFVSAVDWIKPVYGSVRRVARYGDDALAVSRENREPLLFDDKTRSLVMVYVLPCSFTAAAALHDIIQCRTLWLSGRVVRAMNPPPEPNPHGAVFPVARPGSSKHQEGMAPGGGVTLAVPTPTSLIPNQTVIPNTGLFLTVPTHHTRRRHSWICSEPSGTSSLSQQFSLLLWVAAIISPRVDSAGEQPA</sequence>
<keyword evidence="1" id="KW-1133">Transmembrane helix</keyword>
<proteinExistence type="predicted"/>
<evidence type="ECO:0000256" key="1">
    <source>
        <dbReference type="SAM" id="Phobius"/>
    </source>
</evidence>
<evidence type="ECO:0000313" key="3">
    <source>
        <dbReference type="Proteomes" id="UP000678499"/>
    </source>
</evidence>
<keyword evidence="3" id="KW-1185">Reference proteome</keyword>
<keyword evidence="1" id="KW-0812">Transmembrane</keyword>
<feature type="transmembrane region" description="Helical" evidence="1">
    <location>
        <begin position="20"/>
        <end position="42"/>
    </location>
</feature>
<dbReference type="EMBL" id="CAJPEX010000359">
    <property type="protein sequence ID" value="CAG0915263.1"/>
    <property type="molecule type" value="Genomic_DNA"/>
</dbReference>
<dbReference type="Proteomes" id="UP000678499">
    <property type="component" value="Unassembled WGS sequence"/>
</dbReference>
<reference evidence="2" key="1">
    <citation type="submission" date="2020-11" db="EMBL/GenBank/DDBJ databases">
        <authorList>
            <person name="Tran Van P."/>
        </authorList>
    </citation>
    <scope>NUCLEOTIDE SEQUENCE</scope>
</reference>
<dbReference type="AlphaFoldDB" id="A0A7R9GBP2"/>